<evidence type="ECO:0000256" key="2">
    <source>
        <dbReference type="ARBA" id="ARBA00022475"/>
    </source>
</evidence>
<dbReference type="GO" id="GO:0005886">
    <property type="term" value="C:plasma membrane"/>
    <property type="evidence" value="ECO:0007669"/>
    <property type="project" value="UniProtKB-SubCell"/>
</dbReference>
<protein>
    <submittedName>
        <fullName evidence="10">Phosphatase PAP2 family protein</fullName>
    </submittedName>
</protein>
<gene>
    <name evidence="10" type="ORF">HUT08_04755</name>
</gene>
<feature type="transmembrane region" description="Helical" evidence="8">
    <location>
        <begin position="203"/>
        <end position="224"/>
    </location>
</feature>
<accession>A0A7H8N3R5</accession>
<feature type="compositionally biased region" description="Basic and acidic residues" evidence="7">
    <location>
        <begin position="329"/>
        <end position="340"/>
    </location>
</feature>
<dbReference type="PANTHER" id="PTHR14969:SF62">
    <property type="entry name" value="DECAPRENYLPHOSPHORYL-5-PHOSPHORIBOSE PHOSPHATASE RV3807C-RELATED"/>
    <property type="match status" value="1"/>
</dbReference>
<sequence length="340" mass="34297">MERTSPTLSGAVRRPLFAVGLLAAVGGVVGWLAPGGVGEPDPVQVTEGPSAKAYRSLGDALDGAPSWFATLGELASEGTLVLLGALLAWACWRAVRRGDARQVAGALLVGVGTVAAYAASEALKLAVDEERPCRALRGAAVLGECPEPGDWSFPSNHATLAAGIAVGLAVLRPRLAVVTLPLAAAAALLRVVLGVHYPHDVLAGAVLGGGVTAAVLVALGPLAARAVTPLVARVSAAAGARGALGQGDHARLVGDDRRGGPVLHAEPGQNGADVRLDRAFHHVQPPGDLPVGQPGAQEGEHLTLPGGERLDPRAGGRPPARRVPGAAGREVRDHPGGDLR</sequence>
<evidence type="ECO:0000256" key="8">
    <source>
        <dbReference type="SAM" id="Phobius"/>
    </source>
</evidence>
<evidence type="ECO:0000313" key="10">
    <source>
        <dbReference type="EMBL" id="QKW48963.1"/>
    </source>
</evidence>
<keyword evidence="3 8" id="KW-0812">Transmembrane</keyword>
<evidence type="ECO:0000256" key="5">
    <source>
        <dbReference type="ARBA" id="ARBA00022989"/>
    </source>
</evidence>
<feature type="region of interest" description="Disordered" evidence="7">
    <location>
        <begin position="282"/>
        <end position="340"/>
    </location>
</feature>
<feature type="transmembrane region" description="Helical" evidence="8">
    <location>
        <begin position="67"/>
        <end position="91"/>
    </location>
</feature>
<feature type="transmembrane region" description="Helical" evidence="8">
    <location>
        <begin position="178"/>
        <end position="197"/>
    </location>
</feature>
<evidence type="ECO:0000259" key="9">
    <source>
        <dbReference type="SMART" id="SM00014"/>
    </source>
</evidence>
<feature type="compositionally biased region" description="Basic and acidic residues" evidence="7">
    <location>
        <begin position="248"/>
        <end position="259"/>
    </location>
</feature>
<evidence type="ECO:0000313" key="11">
    <source>
        <dbReference type="Proteomes" id="UP000509303"/>
    </source>
</evidence>
<dbReference type="EMBL" id="CP054929">
    <property type="protein sequence ID" value="QKW48963.1"/>
    <property type="molecule type" value="Genomic_DNA"/>
</dbReference>
<dbReference type="Gene3D" id="1.20.144.10">
    <property type="entry name" value="Phosphatidic acid phosphatase type 2/haloperoxidase"/>
    <property type="match status" value="1"/>
</dbReference>
<feature type="compositionally biased region" description="Low complexity" evidence="7">
    <location>
        <begin position="315"/>
        <end position="328"/>
    </location>
</feature>
<dbReference type="SMART" id="SM00014">
    <property type="entry name" value="acidPPc"/>
    <property type="match status" value="1"/>
</dbReference>
<dbReference type="Proteomes" id="UP000509303">
    <property type="component" value="Chromosome"/>
</dbReference>
<organism evidence="10 11">
    <name type="scientific">Streptomyces buecherae</name>
    <dbReference type="NCBI Taxonomy" id="2763006"/>
    <lineage>
        <taxon>Bacteria</taxon>
        <taxon>Bacillati</taxon>
        <taxon>Actinomycetota</taxon>
        <taxon>Actinomycetes</taxon>
        <taxon>Kitasatosporales</taxon>
        <taxon>Streptomycetaceae</taxon>
        <taxon>Streptomyces</taxon>
    </lineage>
</organism>
<keyword evidence="4" id="KW-0378">Hydrolase</keyword>
<feature type="region of interest" description="Disordered" evidence="7">
    <location>
        <begin position="247"/>
        <end position="269"/>
    </location>
</feature>
<feature type="transmembrane region" description="Helical" evidence="8">
    <location>
        <begin position="103"/>
        <end position="120"/>
    </location>
</feature>
<dbReference type="InterPro" id="IPR036938">
    <property type="entry name" value="PAP2/HPO_sf"/>
</dbReference>
<name>A0A7H8N3R5_9ACTN</name>
<proteinExistence type="predicted"/>
<evidence type="ECO:0000256" key="1">
    <source>
        <dbReference type="ARBA" id="ARBA00004651"/>
    </source>
</evidence>
<dbReference type="GO" id="GO:0016787">
    <property type="term" value="F:hydrolase activity"/>
    <property type="evidence" value="ECO:0007669"/>
    <property type="project" value="UniProtKB-KW"/>
</dbReference>
<keyword evidence="11" id="KW-1185">Reference proteome</keyword>
<feature type="transmembrane region" description="Helical" evidence="8">
    <location>
        <begin position="12"/>
        <end position="33"/>
    </location>
</feature>
<comment type="subcellular location">
    <subcellularLocation>
        <location evidence="1">Cell membrane</location>
        <topology evidence="1">Multi-pass membrane protein</topology>
    </subcellularLocation>
</comment>
<keyword evidence="5 8" id="KW-1133">Transmembrane helix</keyword>
<evidence type="ECO:0000256" key="3">
    <source>
        <dbReference type="ARBA" id="ARBA00022692"/>
    </source>
</evidence>
<reference evidence="10 11" key="1">
    <citation type="submission" date="2020-06" db="EMBL/GenBank/DDBJ databases">
        <title>Genome mining for natural products.</title>
        <authorList>
            <person name="Zhang B."/>
            <person name="Shi J."/>
            <person name="Ge H."/>
        </authorList>
    </citation>
    <scope>NUCLEOTIDE SEQUENCE [LARGE SCALE GENOMIC DNA]</scope>
    <source>
        <strain evidence="10 11">NA00687</strain>
    </source>
</reference>
<dbReference type="InterPro" id="IPR000326">
    <property type="entry name" value="PAP2/HPO"/>
</dbReference>
<keyword evidence="2" id="KW-1003">Cell membrane</keyword>
<dbReference type="AlphaFoldDB" id="A0A7H8N3R5"/>
<dbReference type="SUPFAM" id="SSF48317">
    <property type="entry name" value="Acid phosphatase/Vanadium-dependent haloperoxidase"/>
    <property type="match status" value="1"/>
</dbReference>
<feature type="domain" description="Phosphatidic acid phosphatase type 2/haloperoxidase" evidence="9">
    <location>
        <begin position="106"/>
        <end position="216"/>
    </location>
</feature>
<dbReference type="PANTHER" id="PTHR14969">
    <property type="entry name" value="SPHINGOSINE-1-PHOSPHATE PHOSPHOHYDROLASE"/>
    <property type="match status" value="1"/>
</dbReference>
<evidence type="ECO:0000256" key="7">
    <source>
        <dbReference type="SAM" id="MobiDB-lite"/>
    </source>
</evidence>
<keyword evidence="6 8" id="KW-0472">Membrane</keyword>
<evidence type="ECO:0000256" key="4">
    <source>
        <dbReference type="ARBA" id="ARBA00022801"/>
    </source>
</evidence>
<evidence type="ECO:0000256" key="6">
    <source>
        <dbReference type="ARBA" id="ARBA00023136"/>
    </source>
</evidence>
<dbReference type="Pfam" id="PF01569">
    <property type="entry name" value="PAP2"/>
    <property type="match status" value="1"/>
</dbReference>